<feature type="domain" description="Quinolinate phosphoribosyl transferase C-terminal" evidence="13">
    <location>
        <begin position="107"/>
        <end position="279"/>
    </location>
</feature>
<keyword evidence="16" id="KW-1185">Reference proteome</keyword>
<dbReference type="FunFam" id="3.20.20.70:FF:000030">
    <property type="entry name" value="Nicotinate-nucleotide pyrophosphorylase, carboxylating"/>
    <property type="match status" value="1"/>
</dbReference>
<reference evidence="16" key="1">
    <citation type="submission" date="2016-10" db="EMBL/GenBank/DDBJ databases">
        <authorList>
            <person name="Varghese N."/>
            <person name="Submissions S."/>
        </authorList>
    </citation>
    <scope>NUCLEOTIDE SEQUENCE [LARGE SCALE GENOMIC DNA]</scope>
    <source>
        <strain evidence="16">Nm69</strain>
    </source>
</reference>
<comment type="subunit">
    <text evidence="4">Hexamer formed by 3 homodimers.</text>
</comment>
<proteinExistence type="inferred from homology"/>
<evidence type="ECO:0000256" key="9">
    <source>
        <dbReference type="ARBA" id="ARBA00033102"/>
    </source>
</evidence>
<evidence type="ECO:0000256" key="8">
    <source>
        <dbReference type="ARBA" id="ARBA00022679"/>
    </source>
</evidence>
<dbReference type="Pfam" id="PF01729">
    <property type="entry name" value="QRPTase_C"/>
    <property type="match status" value="1"/>
</dbReference>
<dbReference type="PANTHER" id="PTHR32179:SF3">
    <property type="entry name" value="NICOTINATE-NUCLEOTIDE PYROPHOSPHORYLASE [CARBOXYLATING]"/>
    <property type="match status" value="1"/>
</dbReference>
<dbReference type="InterPro" id="IPR036068">
    <property type="entry name" value="Nicotinate_pribotase-like_C"/>
</dbReference>
<comment type="pathway">
    <text evidence="2">Cofactor biosynthesis; NAD(+) biosynthesis; nicotinate D-ribonucleotide from quinolinate: step 1/1.</text>
</comment>
<dbReference type="GO" id="GO:0034213">
    <property type="term" value="P:quinolinate catabolic process"/>
    <property type="evidence" value="ECO:0007669"/>
    <property type="project" value="TreeGrafter"/>
</dbReference>
<dbReference type="UniPathway" id="UPA00253">
    <property type="reaction ID" value="UER00331"/>
</dbReference>
<dbReference type="Gene3D" id="3.20.20.70">
    <property type="entry name" value="Aldolase class I"/>
    <property type="match status" value="1"/>
</dbReference>
<dbReference type="InterPro" id="IPR037128">
    <property type="entry name" value="Quinolinate_PRibosylTase_N_sf"/>
</dbReference>
<keyword evidence="8 12" id="KW-0808">Transferase</keyword>
<evidence type="ECO:0000256" key="10">
    <source>
        <dbReference type="ARBA" id="ARBA00047445"/>
    </source>
</evidence>
<keyword evidence="6" id="KW-0662">Pyridine nucleotide biosynthesis</keyword>
<dbReference type="Pfam" id="PF02749">
    <property type="entry name" value="QRPTase_N"/>
    <property type="match status" value="1"/>
</dbReference>
<keyword evidence="7 12" id="KW-0328">Glycosyltransferase</keyword>
<comment type="similarity">
    <text evidence="3 12">Belongs to the NadC/ModD family.</text>
</comment>
<evidence type="ECO:0000256" key="5">
    <source>
        <dbReference type="ARBA" id="ARBA00011944"/>
    </source>
</evidence>
<evidence type="ECO:0000256" key="1">
    <source>
        <dbReference type="ARBA" id="ARBA00003237"/>
    </source>
</evidence>
<dbReference type="AlphaFoldDB" id="A0A1I3ZRV0"/>
<comment type="function">
    <text evidence="1">Involved in the catabolism of quinolinic acid (QA).</text>
</comment>
<dbReference type="STRING" id="52441.SAMN05216302_100724"/>
<dbReference type="GO" id="GO:0004514">
    <property type="term" value="F:nicotinate-nucleotide diphosphorylase (carboxylating) activity"/>
    <property type="evidence" value="ECO:0007669"/>
    <property type="project" value="UniProtKB-EC"/>
</dbReference>
<dbReference type="SUPFAM" id="SSF54675">
    <property type="entry name" value="Nicotinate/Quinolinate PRTase N-terminal domain-like"/>
    <property type="match status" value="1"/>
</dbReference>
<dbReference type="FunFam" id="3.90.1170.20:FF:000001">
    <property type="entry name" value="Nicotinate-nucleotide diphosphorylase (Carboxylating)"/>
    <property type="match status" value="1"/>
</dbReference>
<protein>
    <recommendedName>
        <fullName evidence="11">Probable nicotinate-nucleotide pyrophosphorylase [carboxylating]</fullName>
        <ecNumber evidence="5">2.4.2.19</ecNumber>
    </recommendedName>
    <alternativeName>
        <fullName evidence="9">Quinolinate phosphoribosyltransferase [decarboxylating]</fullName>
    </alternativeName>
</protein>
<evidence type="ECO:0000259" key="13">
    <source>
        <dbReference type="Pfam" id="PF01729"/>
    </source>
</evidence>
<dbReference type="InterPro" id="IPR022412">
    <property type="entry name" value="Quinolinate_PRibosylTrfase_N"/>
</dbReference>
<gene>
    <name evidence="15" type="ORF">SAMN05216302_100724</name>
</gene>
<evidence type="ECO:0000256" key="4">
    <source>
        <dbReference type="ARBA" id="ARBA00011218"/>
    </source>
</evidence>
<sequence>MLDEIENNVRIALREDIGTGDLTALLIPEQQTLTANVMSRETAVLSGVQWFELCFKTLAPDIQMRWHARDGDTIAAQQTLCEITGQARTLLTAERSALNFLQMLSAVATQTRRYVDAIVGTDAMIVDTRKTLPGLRLAQKYAVQCGGGVNHRIGLYDGILIKENHIAAGGGIAQTLKQAQTIAPEGVFIQIEVESITQLHMVLNAGATMILLDNFAVDQLNEAVAITKKHSQMLGRKIILEASGNIGLENVRRIAETGVDRISIGGLTKNIRAVDLSMRFV</sequence>
<dbReference type="PANTHER" id="PTHR32179">
    <property type="entry name" value="NICOTINATE-NUCLEOTIDE PYROPHOSPHORYLASE [CARBOXYLATING]"/>
    <property type="match status" value="1"/>
</dbReference>
<dbReference type="RefSeq" id="WP_244531806.1">
    <property type="nucleotide sequence ID" value="NZ_FOSP01000007.1"/>
</dbReference>
<evidence type="ECO:0000256" key="11">
    <source>
        <dbReference type="ARBA" id="ARBA00069173"/>
    </source>
</evidence>
<evidence type="ECO:0000313" key="16">
    <source>
        <dbReference type="Proteomes" id="UP000199533"/>
    </source>
</evidence>
<name>A0A1I3ZRV0_9PROT</name>
<organism evidence="15 16">
    <name type="scientific">Nitrosomonas aestuarii</name>
    <dbReference type="NCBI Taxonomy" id="52441"/>
    <lineage>
        <taxon>Bacteria</taxon>
        <taxon>Pseudomonadati</taxon>
        <taxon>Pseudomonadota</taxon>
        <taxon>Betaproteobacteria</taxon>
        <taxon>Nitrosomonadales</taxon>
        <taxon>Nitrosomonadaceae</taxon>
        <taxon>Nitrosomonas</taxon>
    </lineage>
</organism>
<evidence type="ECO:0000256" key="6">
    <source>
        <dbReference type="ARBA" id="ARBA00022642"/>
    </source>
</evidence>
<dbReference type="SUPFAM" id="SSF51690">
    <property type="entry name" value="Nicotinate/Quinolinate PRTase C-terminal domain-like"/>
    <property type="match status" value="1"/>
</dbReference>
<dbReference type="InterPro" id="IPR002638">
    <property type="entry name" value="Quinolinate_PRibosylTrfase_C"/>
</dbReference>
<dbReference type="Proteomes" id="UP000199533">
    <property type="component" value="Unassembled WGS sequence"/>
</dbReference>
<evidence type="ECO:0000313" key="15">
    <source>
        <dbReference type="EMBL" id="SFK46677.1"/>
    </source>
</evidence>
<dbReference type="NCBIfam" id="TIGR00078">
    <property type="entry name" value="nadC"/>
    <property type="match status" value="1"/>
</dbReference>
<evidence type="ECO:0000256" key="7">
    <source>
        <dbReference type="ARBA" id="ARBA00022676"/>
    </source>
</evidence>
<dbReference type="GO" id="GO:0009435">
    <property type="term" value="P:NAD+ biosynthetic process"/>
    <property type="evidence" value="ECO:0007669"/>
    <property type="project" value="UniProtKB-UniPathway"/>
</dbReference>
<evidence type="ECO:0000256" key="2">
    <source>
        <dbReference type="ARBA" id="ARBA00004893"/>
    </source>
</evidence>
<evidence type="ECO:0000256" key="12">
    <source>
        <dbReference type="PIRNR" id="PIRNR006250"/>
    </source>
</evidence>
<dbReference type="Gene3D" id="3.90.1170.20">
    <property type="entry name" value="Quinolinate phosphoribosyl transferase, N-terminal domain"/>
    <property type="match status" value="1"/>
</dbReference>
<dbReference type="EC" id="2.4.2.19" evidence="5"/>
<evidence type="ECO:0000259" key="14">
    <source>
        <dbReference type="Pfam" id="PF02749"/>
    </source>
</evidence>
<accession>A0A1I3ZRV0</accession>
<dbReference type="EMBL" id="FOSP01000007">
    <property type="protein sequence ID" value="SFK46677.1"/>
    <property type="molecule type" value="Genomic_DNA"/>
</dbReference>
<dbReference type="CDD" id="cd01572">
    <property type="entry name" value="QPRTase"/>
    <property type="match status" value="1"/>
</dbReference>
<dbReference type="GO" id="GO:0005737">
    <property type="term" value="C:cytoplasm"/>
    <property type="evidence" value="ECO:0007669"/>
    <property type="project" value="TreeGrafter"/>
</dbReference>
<dbReference type="PIRSF" id="PIRSF006250">
    <property type="entry name" value="NadC_ModD"/>
    <property type="match status" value="1"/>
</dbReference>
<dbReference type="InterPro" id="IPR004393">
    <property type="entry name" value="NadC"/>
</dbReference>
<evidence type="ECO:0000256" key="3">
    <source>
        <dbReference type="ARBA" id="ARBA00009400"/>
    </source>
</evidence>
<feature type="domain" description="Quinolinate phosphoribosyl transferase N-terminal" evidence="14">
    <location>
        <begin position="21"/>
        <end position="105"/>
    </location>
</feature>
<dbReference type="InterPro" id="IPR027277">
    <property type="entry name" value="NadC/ModD"/>
</dbReference>
<dbReference type="InterPro" id="IPR013785">
    <property type="entry name" value="Aldolase_TIM"/>
</dbReference>
<comment type="catalytic activity">
    <reaction evidence="10">
        <text>nicotinate beta-D-ribonucleotide + CO2 + diphosphate = quinolinate + 5-phospho-alpha-D-ribose 1-diphosphate + 2 H(+)</text>
        <dbReference type="Rhea" id="RHEA:12733"/>
        <dbReference type="ChEBI" id="CHEBI:15378"/>
        <dbReference type="ChEBI" id="CHEBI:16526"/>
        <dbReference type="ChEBI" id="CHEBI:29959"/>
        <dbReference type="ChEBI" id="CHEBI:33019"/>
        <dbReference type="ChEBI" id="CHEBI:57502"/>
        <dbReference type="ChEBI" id="CHEBI:58017"/>
        <dbReference type="EC" id="2.4.2.19"/>
    </reaction>
</comment>